<dbReference type="Pfam" id="PF00440">
    <property type="entry name" value="TetR_N"/>
    <property type="match status" value="1"/>
</dbReference>
<dbReference type="SUPFAM" id="SSF48498">
    <property type="entry name" value="Tetracyclin repressor-like, C-terminal domain"/>
    <property type="match status" value="1"/>
</dbReference>
<name>A0A2R6C1F8_9ARCH</name>
<dbReference type="EMBL" id="NEXN01000031">
    <property type="protein sequence ID" value="PSO04735.1"/>
    <property type="molecule type" value="Genomic_DNA"/>
</dbReference>
<dbReference type="PRINTS" id="PR00455">
    <property type="entry name" value="HTHTETR"/>
</dbReference>
<dbReference type="AlphaFoldDB" id="A0A2R6C1F8"/>
<evidence type="ECO:0000256" key="2">
    <source>
        <dbReference type="PROSITE-ProRule" id="PRU00335"/>
    </source>
</evidence>
<dbReference type="SUPFAM" id="SSF46689">
    <property type="entry name" value="Homeodomain-like"/>
    <property type="match status" value="1"/>
</dbReference>
<evidence type="ECO:0000256" key="1">
    <source>
        <dbReference type="ARBA" id="ARBA00023125"/>
    </source>
</evidence>
<dbReference type="GO" id="GO:0003677">
    <property type="term" value="F:DNA binding"/>
    <property type="evidence" value="ECO:0007669"/>
    <property type="project" value="UniProtKB-UniRule"/>
</dbReference>
<evidence type="ECO:0000259" key="3">
    <source>
        <dbReference type="PROSITE" id="PS50977"/>
    </source>
</evidence>
<sequence>MKRLPTTERGRKSLQKILEASKKVFAEKGFHKTKIYDIAIGAGVAYGLVYSYFNGKKDILIELVKMINHDLRKHLAVRTSGLKDRISIEQEGFKAFFEWFRENKFAYKILREAEIVDEEIYKWHYKKIAEGYSRRLESAMKKGEIRKMDPELLSYTLMGIADFVGKRYILWGDAELDETKLSQLLSALSAMLKP</sequence>
<dbReference type="PANTHER" id="PTHR43479">
    <property type="entry name" value="ACREF/ENVCD OPERON REPRESSOR-RELATED"/>
    <property type="match status" value="1"/>
</dbReference>
<reference evidence="4 5" key="1">
    <citation type="submission" date="2017-04" db="EMBL/GenBank/DDBJ databases">
        <title>Novel microbial lineages endemic to geothermal iron-oxide mats fill important gaps in the evolutionary history of Archaea.</title>
        <authorList>
            <person name="Jay Z.J."/>
            <person name="Beam J.P."/>
            <person name="Dlakic M."/>
            <person name="Rusch D.B."/>
            <person name="Kozubal M.A."/>
            <person name="Inskeep W.P."/>
        </authorList>
    </citation>
    <scope>NUCLEOTIDE SEQUENCE [LARGE SCALE GENOMIC DNA]</scope>
    <source>
        <strain evidence="4">ECH_B_SAG-G06</strain>
    </source>
</reference>
<feature type="DNA-binding region" description="H-T-H motif" evidence="2">
    <location>
        <begin position="34"/>
        <end position="53"/>
    </location>
</feature>
<dbReference type="InterPro" id="IPR036271">
    <property type="entry name" value="Tet_transcr_reg_TetR-rel_C_sf"/>
</dbReference>
<dbReference type="InterPro" id="IPR009057">
    <property type="entry name" value="Homeodomain-like_sf"/>
</dbReference>
<dbReference type="Gene3D" id="1.10.357.10">
    <property type="entry name" value="Tetracycline Repressor, domain 2"/>
    <property type="match status" value="1"/>
</dbReference>
<feature type="domain" description="HTH tetR-type" evidence="3">
    <location>
        <begin position="11"/>
        <end position="71"/>
    </location>
</feature>
<gene>
    <name evidence="4" type="ORF">B9Q12_01875</name>
</gene>
<dbReference type="InterPro" id="IPR050624">
    <property type="entry name" value="HTH-type_Tx_Regulator"/>
</dbReference>
<dbReference type="PANTHER" id="PTHR43479:SF11">
    <property type="entry name" value="ACREF_ENVCD OPERON REPRESSOR-RELATED"/>
    <property type="match status" value="1"/>
</dbReference>
<comment type="caution">
    <text evidence="4">The sequence shown here is derived from an EMBL/GenBank/DDBJ whole genome shotgun (WGS) entry which is preliminary data.</text>
</comment>
<accession>A0A2R6C1F8</accession>
<proteinExistence type="predicted"/>
<protein>
    <submittedName>
        <fullName evidence="4">TetR family transcriptional regulator</fullName>
    </submittedName>
</protein>
<keyword evidence="1 2" id="KW-0238">DNA-binding</keyword>
<evidence type="ECO:0000313" key="4">
    <source>
        <dbReference type="EMBL" id="PSO04735.1"/>
    </source>
</evidence>
<dbReference type="Proteomes" id="UP000240582">
    <property type="component" value="Unassembled WGS sequence"/>
</dbReference>
<dbReference type="PROSITE" id="PS50977">
    <property type="entry name" value="HTH_TETR_2"/>
    <property type="match status" value="1"/>
</dbReference>
<organism evidence="4 5">
    <name type="scientific">Candidatus Marsarchaeota G2 archaeon ECH_B_SAG-G06</name>
    <dbReference type="NCBI Taxonomy" id="1978166"/>
    <lineage>
        <taxon>Archaea</taxon>
        <taxon>Candidatus Marsarchaeota</taxon>
        <taxon>Candidatus Marsarchaeota group 2</taxon>
    </lineage>
</organism>
<evidence type="ECO:0000313" key="5">
    <source>
        <dbReference type="Proteomes" id="UP000240582"/>
    </source>
</evidence>
<dbReference type="InterPro" id="IPR001647">
    <property type="entry name" value="HTH_TetR"/>
</dbReference>